<reference evidence="2 3" key="1">
    <citation type="submission" date="2012-11" db="EMBL/GenBank/DDBJ databases">
        <title>Whole genome sequence of Acidisphaera rubrifaciens HS-AP3.</title>
        <authorList>
            <person name="Azuma Y."/>
            <person name="Higashiura N."/>
            <person name="Hirakawa H."/>
            <person name="Matsushita K."/>
        </authorList>
    </citation>
    <scope>NUCLEOTIDE SEQUENCE [LARGE SCALE GENOMIC DNA]</scope>
    <source>
        <strain evidence="2 3">HS-AP3</strain>
    </source>
</reference>
<proteinExistence type="predicted"/>
<sequence>MQRLLNALKAQAGALDQGAAQPRFGVVASVDPSSATARVTLQPEGVLSGWLPVLTPWAGNGWGMVCPPSPGDQVLVLAHEGDADHGVIAGRAFSTAATPPTAPSGEFWLVHQSGSALKLVSDGSVRITGDLYVSGDVYDTHGSLDRLRQHYDQHTHPGVSGPPTPQD</sequence>
<evidence type="ECO:0000313" key="2">
    <source>
        <dbReference type="EMBL" id="GAN76353.1"/>
    </source>
</evidence>
<protein>
    <recommendedName>
        <fullName evidence="1">Gp5/Type VI secretion system Vgr protein OB-fold domain-containing protein</fullName>
    </recommendedName>
</protein>
<dbReference type="AlphaFoldDB" id="A0A0D6P584"/>
<dbReference type="Pfam" id="PF04717">
    <property type="entry name" value="Phage_base_V"/>
    <property type="match status" value="1"/>
</dbReference>
<dbReference type="Proteomes" id="UP000032680">
    <property type="component" value="Unassembled WGS sequence"/>
</dbReference>
<dbReference type="OrthoDB" id="7269272at2"/>
<evidence type="ECO:0000259" key="1">
    <source>
        <dbReference type="Pfam" id="PF04717"/>
    </source>
</evidence>
<dbReference type="EMBL" id="BANB01000086">
    <property type="protein sequence ID" value="GAN76353.1"/>
    <property type="molecule type" value="Genomic_DNA"/>
</dbReference>
<dbReference type="InterPro" id="IPR037026">
    <property type="entry name" value="Vgr_OB-fold_dom_sf"/>
</dbReference>
<comment type="caution">
    <text evidence="2">The sequence shown here is derived from an EMBL/GenBank/DDBJ whole genome shotgun (WGS) entry which is preliminary data.</text>
</comment>
<name>A0A0D6P584_9PROT</name>
<accession>A0A0D6P584</accession>
<feature type="domain" description="Gp5/Type VI secretion system Vgr protein OB-fold" evidence="1">
    <location>
        <begin position="25"/>
        <end position="91"/>
    </location>
</feature>
<gene>
    <name evidence="2" type="ORF">Asru_0086_29</name>
</gene>
<organism evidence="2 3">
    <name type="scientific">Acidisphaera rubrifaciens HS-AP3</name>
    <dbReference type="NCBI Taxonomy" id="1231350"/>
    <lineage>
        <taxon>Bacteria</taxon>
        <taxon>Pseudomonadati</taxon>
        <taxon>Pseudomonadota</taxon>
        <taxon>Alphaproteobacteria</taxon>
        <taxon>Acetobacterales</taxon>
        <taxon>Acetobacteraceae</taxon>
        <taxon>Acidisphaera</taxon>
    </lineage>
</organism>
<dbReference type="Gene3D" id="2.40.50.230">
    <property type="entry name" value="Gp5 N-terminal domain"/>
    <property type="match status" value="1"/>
</dbReference>
<dbReference type="InterPro" id="IPR006531">
    <property type="entry name" value="Gp5/Vgr_OB"/>
</dbReference>
<evidence type="ECO:0000313" key="3">
    <source>
        <dbReference type="Proteomes" id="UP000032680"/>
    </source>
</evidence>
<dbReference type="RefSeq" id="WP_048860157.1">
    <property type="nucleotide sequence ID" value="NZ_BANB01000086.1"/>
</dbReference>
<keyword evidence="3" id="KW-1185">Reference proteome</keyword>
<dbReference type="SUPFAM" id="SSF69255">
    <property type="entry name" value="gp5 N-terminal domain-like"/>
    <property type="match status" value="1"/>
</dbReference>